<dbReference type="Gene3D" id="3.90.226.10">
    <property type="entry name" value="2-enoyl-CoA Hydratase, Chain A, domain 1"/>
    <property type="match status" value="1"/>
</dbReference>
<comment type="similarity">
    <text evidence="1 3">Belongs to the enoyl-CoA hydratase/isomerase family.</text>
</comment>
<dbReference type="InterPro" id="IPR001753">
    <property type="entry name" value="Enoyl-CoA_hydra/iso"/>
</dbReference>
<dbReference type="Pfam" id="PF00378">
    <property type="entry name" value="ECH_1"/>
    <property type="match status" value="1"/>
</dbReference>
<dbReference type="InterPro" id="IPR018376">
    <property type="entry name" value="Enoyl-CoA_hyd/isom_CS"/>
</dbReference>
<comment type="caution">
    <text evidence="4">The sequence shown here is derived from an EMBL/GenBank/DDBJ whole genome shotgun (WGS) entry which is preliminary data.</text>
</comment>
<organism evidence="4 5">
    <name type="scientific">Hyphobacterium lacteum</name>
    <dbReference type="NCBI Taxonomy" id="3116575"/>
    <lineage>
        <taxon>Bacteria</taxon>
        <taxon>Pseudomonadati</taxon>
        <taxon>Pseudomonadota</taxon>
        <taxon>Alphaproteobacteria</taxon>
        <taxon>Maricaulales</taxon>
        <taxon>Maricaulaceae</taxon>
        <taxon>Hyphobacterium</taxon>
    </lineage>
</organism>
<dbReference type="RefSeq" id="WP_330199389.1">
    <property type="nucleotide sequence ID" value="NZ_JAZDRP010000005.1"/>
</dbReference>
<keyword evidence="2 4" id="KW-0456">Lyase</keyword>
<evidence type="ECO:0000256" key="2">
    <source>
        <dbReference type="ARBA" id="ARBA00023239"/>
    </source>
</evidence>
<dbReference type="InterPro" id="IPR029045">
    <property type="entry name" value="ClpP/crotonase-like_dom_sf"/>
</dbReference>
<dbReference type="PANTHER" id="PTHR11941">
    <property type="entry name" value="ENOYL-COA HYDRATASE-RELATED"/>
    <property type="match status" value="1"/>
</dbReference>
<protein>
    <submittedName>
        <fullName evidence="4">Enoyl-CoA hydratase</fullName>
        <ecNumber evidence="4">4.2.1.17</ecNumber>
    </submittedName>
</protein>
<dbReference type="EC" id="4.2.1.17" evidence="4"/>
<name>A0ABU7LS31_9PROT</name>
<sequence length="258" mass="27814">MGYKTIQVKTEGRVGVITLDRPEALNALCDALTTELADALAKFESDGEIGCVVLTGSKKAFAAGADIKELQSQDFVSLYMDDPFEKTWESVARFRKPIIAAVSGYALGGGCEIAMMCDFIIASETAKFGQPEINLGVMPGAGGTQRLPRAISKAKAMDLCLTGRMMDAKEAERAGLVSRIVPADDLLSAAMDAAETIASKSLPIAMMTKEAINRSFELGLSEGVRWERRVFQSQFATEDQSEGMAAFAEKRAAHFKHK</sequence>
<keyword evidence="5" id="KW-1185">Reference proteome</keyword>
<dbReference type="PROSITE" id="PS00166">
    <property type="entry name" value="ENOYL_COA_HYDRATASE"/>
    <property type="match status" value="1"/>
</dbReference>
<evidence type="ECO:0000313" key="5">
    <source>
        <dbReference type="Proteomes" id="UP001354971"/>
    </source>
</evidence>
<dbReference type="EMBL" id="JAZDRP010000005">
    <property type="protein sequence ID" value="MEE2526728.1"/>
    <property type="molecule type" value="Genomic_DNA"/>
</dbReference>
<proteinExistence type="inferred from homology"/>
<dbReference type="Gene3D" id="1.10.12.10">
    <property type="entry name" value="Lyase 2-enoyl-coa Hydratase, Chain A, domain 2"/>
    <property type="match status" value="1"/>
</dbReference>
<dbReference type="GO" id="GO:0004300">
    <property type="term" value="F:enoyl-CoA hydratase activity"/>
    <property type="evidence" value="ECO:0007669"/>
    <property type="project" value="UniProtKB-EC"/>
</dbReference>
<dbReference type="SUPFAM" id="SSF52096">
    <property type="entry name" value="ClpP/crotonase"/>
    <property type="match status" value="1"/>
</dbReference>
<accession>A0ABU7LS31</accession>
<keyword evidence="4" id="KW-0413">Isomerase</keyword>
<gene>
    <name evidence="4" type="ORF">V0U79_10135</name>
</gene>
<reference evidence="4 5" key="1">
    <citation type="submission" date="2024-01" db="EMBL/GenBank/DDBJ databases">
        <title>Hyphobacterium bacterium isolated from marine sediment.</title>
        <authorList>
            <person name="Zhao S."/>
        </authorList>
    </citation>
    <scope>NUCLEOTIDE SEQUENCE [LARGE SCALE GENOMIC DNA]</scope>
    <source>
        <strain evidence="5">HN65</strain>
    </source>
</reference>
<dbReference type="GO" id="GO:0016853">
    <property type="term" value="F:isomerase activity"/>
    <property type="evidence" value="ECO:0007669"/>
    <property type="project" value="UniProtKB-KW"/>
</dbReference>
<dbReference type="PANTHER" id="PTHR11941:SF54">
    <property type="entry name" value="ENOYL-COA HYDRATASE, MITOCHONDRIAL"/>
    <property type="match status" value="1"/>
</dbReference>
<dbReference type="InterPro" id="IPR014748">
    <property type="entry name" value="Enoyl-CoA_hydra_C"/>
</dbReference>
<dbReference type="NCBIfam" id="NF004517">
    <property type="entry name" value="PRK05862.1"/>
    <property type="match status" value="1"/>
</dbReference>
<dbReference type="Proteomes" id="UP001354971">
    <property type="component" value="Unassembled WGS sequence"/>
</dbReference>
<dbReference type="CDD" id="cd06558">
    <property type="entry name" value="crotonase-like"/>
    <property type="match status" value="1"/>
</dbReference>
<evidence type="ECO:0000256" key="1">
    <source>
        <dbReference type="ARBA" id="ARBA00005254"/>
    </source>
</evidence>
<evidence type="ECO:0000256" key="3">
    <source>
        <dbReference type="RuleBase" id="RU003707"/>
    </source>
</evidence>
<evidence type="ECO:0000313" key="4">
    <source>
        <dbReference type="EMBL" id="MEE2526728.1"/>
    </source>
</evidence>